<dbReference type="FunFam" id="1.10.1750.10:FF:000002">
    <property type="entry name" value="Chromosomal replication initiator protein DnaA"/>
    <property type="match status" value="1"/>
</dbReference>
<dbReference type="GO" id="GO:0008289">
    <property type="term" value="F:lipid binding"/>
    <property type="evidence" value="ECO:0007669"/>
    <property type="project" value="UniProtKB-KW"/>
</dbReference>
<name>A0A2H0LXS3_9BACT</name>
<keyword evidence="3 8" id="KW-0235">DNA replication</keyword>
<dbReference type="InterPro" id="IPR038454">
    <property type="entry name" value="DnaA_N_sf"/>
</dbReference>
<dbReference type="Gene3D" id="3.40.50.300">
    <property type="entry name" value="P-loop containing nucleotide triphosphate hydrolases"/>
    <property type="match status" value="1"/>
</dbReference>
<dbReference type="InterPro" id="IPR001957">
    <property type="entry name" value="Chromosome_initiator_DnaA"/>
</dbReference>
<evidence type="ECO:0000256" key="7">
    <source>
        <dbReference type="ARBA" id="ARBA00023125"/>
    </source>
</evidence>
<dbReference type="GO" id="GO:0005886">
    <property type="term" value="C:plasma membrane"/>
    <property type="evidence" value="ECO:0007669"/>
    <property type="project" value="TreeGrafter"/>
</dbReference>
<feature type="domain" description="Chromosomal replication initiator DnaA C-terminal" evidence="13">
    <location>
        <begin position="356"/>
        <end position="425"/>
    </location>
</feature>
<dbReference type="CDD" id="cd06571">
    <property type="entry name" value="Bac_DnaA_C"/>
    <property type="match status" value="1"/>
</dbReference>
<comment type="similarity">
    <text evidence="1 8 11">Belongs to the DnaA family.</text>
</comment>
<dbReference type="Gene3D" id="3.30.300.180">
    <property type="match status" value="1"/>
</dbReference>
<keyword evidence="4 8" id="KW-0547">Nucleotide-binding</keyword>
<dbReference type="SUPFAM" id="SSF52540">
    <property type="entry name" value="P-loop containing nucleoside triphosphate hydrolases"/>
    <property type="match status" value="1"/>
</dbReference>
<evidence type="ECO:0000313" key="15">
    <source>
        <dbReference type="Proteomes" id="UP000229641"/>
    </source>
</evidence>
<evidence type="ECO:0000256" key="4">
    <source>
        <dbReference type="ARBA" id="ARBA00022741"/>
    </source>
</evidence>
<evidence type="ECO:0000256" key="10">
    <source>
        <dbReference type="RuleBase" id="RU000577"/>
    </source>
</evidence>
<feature type="binding site" evidence="8">
    <location>
        <position position="158"/>
    </location>
    <ligand>
        <name>ATP</name>
        <dbReference type="ChEBI" id="CHEBI:30616"/>
    </ligand>
</feature>
<dbReference type="SMART" id="SM00760">
    <property type="entry name" value="Bac_DnaA_C"/>
    <property type="match status" value="1"/>
</dbReference>
<dbReference type="Pfam" id="PF08299">
    <property type="entry name" value="Bac_DnaA_C"/>
    <property type="match status" value="1"/>
</dbReference>
<feature type="binding site" evidence="8">
    <location>
        <position position="159"/>
    </location>
    <ligand>
        <name>ATP</name>
        <dbReference type="ChEBI" id="CHEBI:30616"/>
    </ligand>
</feature>
<dbReference type="PANTHER" id="PTHR30050:SF2">
    <property type="entry name" value="CHROMOSOMAL REPLICATION INITIATOR PROTEIN DNAA"/>
    <property type="match status" value="1"/>
</dbReference>
<dbReference type="CDD" id="cd00009">
    <property type="entry name" value="AAA"/>
    <property type="match status" value="1"/>
</dbReference>
<evidence type="ECO:0000313" key="14">
    <source>
        <dbReference type="EMBL" id="PIQ89191.1"/>
    </source>
</evidence>
<comment type="subcellular location">
    <subcellularLocation>
        <location evidence="8">Cytoplasm</location>
    </subcellularLocation>
</comment>
<sequence>MDILAVWANIQEKIEEKVGATTKQTWFDPIKLRSEHPNTIILEMPDAFFKDWFASHYLDLTKQLFDETSPLVEVKLAVARPADAAPNIARPEKMPAKEPRATEEVRLTNLQNINPRYSFENFVVGPSNRFAHAAALAIVDAPAKAYNPLSIYGGVGLGKTHLMQAICLAIYKKNPGIKIVYTSSEKFTNELINAIQHHSTPSFRAKYRSVDVLLIDDVQFIAGKESTQEEFFHTFNALYDTHKQIIFSSDRPAKEIPNLQERLVSRFGWGLVTDIQPPDYETRVAILKKKLEREPVKVPDDVVFFIANCIKTNIRELEGAVIRVVAYSLLEEKPVSLSLAQDVLKDMLKETKKIITIELIQRCVADFFNLSMGDLKSKKRNKGVVAPRQIAMYLTRELTSLSLPDIGEAFGGKDHTTVLYAYNKIKKDINKDKKILEIINKLTTDIKV</sequence>
<dbReference type="PRINTS" id="PR00051">
    <property type="entry name" value="DNAA"/>
</dbReference>
<evidence type="ECO:0000256" key="11">
    <source>
        <dbReference type="RuleBase" id="RU004227"/>
    </source>
</evidence>
<dbReference type="Pfam" id="PF00308">
    <property type="entry name" value="Bac_DnaA"/>
    <property type="match status" value="1"/>
</dbReference>
<dbReference type="GO" id="GO:0003688">
    <property type="term" value="F:DNA replication origin binding"/>
    <property type="evidence" value="ECO:0007669"/>
    <property type="project" value="UniProtKB-UniRule"/>
</dbReference>
<dbReference type="GO" id="GO:0006270">
    <property type="term" value="P:DNA replication initiation"/>
    <property type="evidence" value="ECO:0007669"/>
    <property type="project" value="UniProtKB-UniRule"/>
</dbReference>
<dbReference type="InterPro" id="IPR003593">
    <property type="entry name" value="AAA+_ATPase"/>
</dbReference>
<comment type="caution">
    <text evidence="14">The sequence shown here is derived from an EMBL/GenBank/DDBJ whole genome shotgun (WGS) entry which is preliminary data.</text>
</comment>
<feature type="region of interest" description="Domain I, interacts with DnaA modulators" evidence="8">
    <location>
        <begin position="1"/>
        <end position="83"/>
    </location>
</feature>
<evidence type="ECO:0000259" key="12">
    <source>
        <dbReference type="SMART" id="SM00382"/>
    </source>
</evidence>
<evidence type="ECO:0000256" key="2">
    <source>
        <dbReference type="ARBA" id="ARBA00022490"/>
    </source>
</evidence>
<dbReference type="Proteomes" id="UP000229641">
    <property type="component" value="Unassembled WGS sequence"/>
</dbReference>
<feature type="binding site" evidence="8">
    <location>
        <position position="160"/>
    </location>
    <ligand>
        <name>ATP</name>
        <dbReference type="ChEBI" id="CHEBI:30616"/>
    </ligand>
</feature>
<evidence type="ECO:0000256" key="5">
    <source>
        <dbReference type="ARBA" id="ARBA00022840"/>
    </source>
</evidence>
<proteinExistence type="inferred from homology"/>
<evidence type="ECO:0000256" key="3">
    <source>
        <dbReference type="ARBA" id="ARBA00022705"/>
    </source>
</evidence>
<evidence type="ECO:0000259" key="13">
    <source>
        <dbReference type="SMART" id="SM00760"/>
    </source>
</evidence>
<feature type="domain" description="AAA+ ATPase" evidence="12">
    <location>
        <begin position="145"/>
        <end position="281"/>
    </location>
</feature>
<accession>A0A2H0LXS3</accession>
<dbReference type="Pfam" id="PF11638">
    <property type="entry name" value="DnaA_N"/>
    <property type="match status" value="1"/>
</dbReference>
<evidence type="ECO:0000256" key="9">
    <source>
        <dbReference type="NCBIfam" id="TIGR00362"/>
    </source>
</evidence>
<dbReference type="InterPro" id="IPR020591">
    <property type="entry name" value="Chromosome_initiator_DnaA-like"/>
</dbReference>
<dbReference type="SMART" id="SM00382">
    <property type="entry name" value="AAA"/>
    <property type="match status" value="1"/>
</dbReference>
<organism evidence="14 15">
    <name type="scientific">Candidatus Ghiorseimicrobium undicola</name>
    <dbReference type="NCBI Taxonomy" id="1974746"/>
    <lineage>
        <taxon>Bacteria</taxon>
        <taxon>Pseudomonadati</taxon>
        <taxon>Candidatus Omnitrophota</taxon>
        <taxon>Candidatus Ghiorseimicrobium</taxon>
    </lineage>
</organism>
<dbReference type="GO" id="GO:0005737">
    <property type="term" value="C:cytoplasm"/>
    <property type="evidence" value="ECO:0007669"/>
    <property type="project" value="UniProtKB-SubCell"/>
</dbReference>
<keyword evidence="2 8" id="KW-0963">Cytoplasm</keyword>
<comment type="domain">
    <text evidence="8">Domain I is involved in oligomerization and binding regulators, domain II is flexibile and of varying length in different bacteria, domain III forms the AAA+ region, while domain IV binds dsDNA.</text>
</comment>
<dbReference type="FunFam" id="3.40.50.300:FF:000668">
    <property type="entry name" value="Chromosomal replication initiator protein DnaA"/>
    <property type="match status" value="1"/>
</dbReference>
<evidence type="ECO:0000256" key="1">
    <source>
        <dbReference type="ARBA" id="ARBA00006583"/>
    </source>
</evidence>
<dbReference type="GO" id="GO:0006275">
    <property type="term" value="P:regulation of DNA replication"/>
    <property type="evidence" value="ECO:0007669"/>
    <property type="project" value="UniProtKB-UniRule"/>
</dbReference>
<dbReference type="PANTHER" id="PTHR30050">
    <property type="entry name" value="CHROMOSOMAL REPLICATION INITIATOR PROTEIN DNAA"/>
    <property type="match status" value="1"/>
</dbReference>
<dbReference type="HAMAP" id="MF_00377">
    <property type="entry name" value="DnaA_bact"/>
    <property type="match status" value="1"/>
</dbReference>
<dbReference type="FunFam" id="1.10.8.60:FF:000003">
    <property type="entry name" value="Chromosomal replication initiator protein DnaA"/>
    <property type="match status" value="1"/>
</dbReference>
<dbReference type="SUPFAM" id="SSF48295">
    <property type="entry name" value="TrpR-like"/>
    <property type="match status" value="1"/>
</dbReference>
<dbReference type="InterPro" id="IPR027417">
    <property type="entry name" value="P-loop_NTPase"/>
</dbReference>
<keyword evidence="6 8" id="KW-0446">Lipid-binding</keyword>
<dbReference type="InterPro" id="IPR010921">
    <property type="entry name" value="Trp_repressor/repl_initiator"/>
</dbReference>
<dbReference type="Gene3D" id="1.10.8.60">
    <property type="match status" value="1"/>
</dbReference>
<dbReference type="AlphaFoldDB" id="A0A2H0LXS3"/>
<feature type="region of interest" description="Domain IV, binds dsDNA" evidence="8">
    <location>
        <begin position="329"/>
        <end position="448"/>
    </location>
</feature>
<feature type="region of interest" description="Domain III, AAA+ region" evidence="8">
    <location>
        <begin position="112"/>
        <end position="328"/>
    </location>
</feature>
<dbReference type="Gene3D" id="1.10.1750.10">
    <property type="match status" value="1"/>
</dbReference>
<dbReference type="InterPro" id="IPR018312">
    <property type="entry name" value="Chromosome_initiator_DnaA_CS"/>
</dbReference>
<reference evidence="14 15" key="1">
    <citation type="submission" date="2017-09" db="EMBL/GenBank/DDBJ databases">
        <title>Depth-based differentiation of microbial function through sediment-hosted aquifers and enrichment of novel symbionts in the deep terrestrial subsurface.</title>
        <authorList>
            <person name="Probst A.J."/>
            <person name="Ladd B."/>
            <person name="Jarett J.K."/>
            <person name="Geller-Mcgrath D.E."/>
            <person name="Sieber C.M."/>
            <person name="Emerson J.B."/>
            <person name="Anantharaman K."/>
            <person name="Thomas B.C."/>
            <person name="Malmstrom R."/>
            <person name="Stieglmeier M."/>
            <person name="Klingl A."/>
            <person name="Woyke T."/>
            <person name="Ryan C.M."/>
            <person name="Banfield J.F."/>
        </authorList>
    </citation>
    <scope>NUCLEOTIDE SEQUENCE [LARGE SCALE GENOMIC DNA]</scope>
    <source>
        <strain evidence="14">CG11_big_fil_rev_8_21_14_0_20_42_13</strain>
    </source>
</reference>
<dbReference type="GO" id="GO:0005524">
    <property type="term" value="F:ATP binding"/>
    <property type="evidence" value="ECO:0007669"/>
    <property type="project" value="UniProtKB-UniRule"/>
</dbReference>
<protein>
    <recommendedName>
        <fullName evidence="8 9">Chromosomal replication initiator protein DnaA</fullName>
    </recommendedName>
</protein>
<feature type="binding site" evidence="8">
    <location>
        <position position="156"/>
    </location>
    <ligand>
        <name>ATP</name>
        <dbReference type="ChEBI" id="CHEBI:30616"/>
    </ligand>
</feature>
<comment type="subunit">
    <text evidence="8">Oligomerizes as a right-handed, spiral filament on DNA at oriC.</text>
</comment>
<keyword evidence="5 8" id="KW-0067">ATP-binding</keyword>
<dbReference type="NCBIfam" id="TIGR00362">
    <property type="entry name" value="DnaA"/>
    <property type="match status" value="1"/>
</dbReference>
<keyword evidence="7 8" id="KW-0238">DNA-binding</keyword>
<dbReference type="InterPro" id="IPR024633">
    <property type="entry name" value="DnaA_N_dom"/>
</dbReference>
<dbReference type="InterPro" id="IPR013317">
    <property type="entry name" value="DnaA_dom"/>
</dbReference>
<comment type="caution">
    <text evidence="8">Lacks conserved residue(s) required for the propagation of feature annotation.</text>
</comment>
<gene>
    <name evidence="8" type="primary">dnaA</name>
    <name evidence="14" type="ORF">COV72_04420</name>
</gene>
<comment type="function">
    <text evidence="8 10">Plays an essential role in the initiation and regulation of chromosomal replication. ATP-DnaA binds to the origin of replication (oriC) to initiate formation of the DNA replication initiation complex once per cell cycle. Binds the DnaA box (a 9 base pair repeat at the origin) and separates the double-stranded (ds)DNA. Forms a right-handed helical filament on oriC DNA; dsDNA binds to the exterior of the filament while single-stranded (ss)DNA is stabiized in the filament's interior. The ATP-DnaA-oriC complex binds and stabilizes one strand of the AT-rich DNA unwinding element (DUE), permitting loading of DNA polymerase. After initiation quickly degrades to an ADP-DnaA complex that is not apt for DNA replication. Binds acidic phospholipids.</text>
</comment>
<evidence type="ECO:0000256" key="6">
    <source>
        <dbReference type="ARBA" id="ARBA00023121"/>
    </source>
</evidence>
<evidence type="ECO:0000256" key="8">
    <source>
        <dbReference type="HAMAP-Rule" id="MF_00377"/>
    </source>
</evidence>
<dbReference type="InterPro" id="IPR013159">
    <property type="entry name" value="DnaA_C"/>
</dbReference>
<dbReference type="EMBL" id="PCWA01000065">
    <property type="protein sequence ID" value="PIQ89191.1"/>
    <property type="molecule type" value="Genomic_DNA"/>
</dbReference>
<dbReference type="PROSITE" id="PS01008">
    <property type="entry name" value="DNAA"/>
    <property type="match status" value="1"/>
</dbReference>